<dbReference type="FunFam" id="1.20.1310.10:FF:000001">
    <property type="entry name" value="Cullin 3"/>
    <property type="match status" value="1"/>
</dbReference>
<dbReference type="InterPro" id="IPR036390">
    <property type="entry name" value="WH_DNA-bd_sf"/>
</dbReference>
<evidence type="ECO:0000259" key="6">
    <source>
        <dbReference type="PROSITE" id="PS50069"/>
    </source>
</evidence>
<organism evidence="7 8">
    <name type="scientific">Candida viswanathii</name>
    <dbReference type="NCBI Taxonomy" id="5486"/>
    <lineage>
        <taxon>Eukaryota</taxon>
        <taxon>Fungi</taxon>
        <taxon>Dikarya</taxon>
        <taxon>Ascomycota</taxon>
        <taxon>Saccharomycotina</taxon>
        <taxon>Pichiomycetes</taxon>
        <taxon>Debaryomycetaceae</taxon>
        <taxon>Candida/Lodderomyces clade</taxon>
        <taxon>Candida</taxon>
    </lineage>
</organism>
<dbReference type="InterPro" id="IPR016158">
    <property type="entry name" value="Cullin_homology"/>
</dbReference>
<keyword evidence="8" id="KW-1185">Reference proteome</keyword>
<evidence type="ECO:0000256" key="1">
    <source>
        <dbReference type="ARBA" id="ARBA00006019"/>
    </source>
</evidence>
<gene>
    <name evidence="7" type="primary">CDC53_1</name>
    <name evidence="7" type="ORF">Cantr_04778</name>
</gene>
<dbReference type="SMART" id="SM00182">
    <property type="entry name" value="CULLIN"/>
    <property type="match status" value="1"/>
</dbReference>
<comment type="similarity">
    <text evidence="1 4 5">Belongs to the cullin family.</text>
</comment>
<dbReference type="Proteomes" id="UP000253472">
    <property type="component" value="Unassembled WGS sequence"/>
</dbReference>
<evidence type="ECO:0000256" key="4">
    <source>
        <dbReference type="PROSITE-ProRule" id="PRU00330"/>
    </source>
</evidence>
<dbReference type="AlphaFoldDB" id="A0A367XQB8"/>
<sequence length="751" mass="87489">MSATLPAFSDLNETWKFIQPGLEYILGAHGEEGVNATMYMNCYTAVYNYCVNKSRRGTNPASIANNSENNSYSLAGEEIYKKLQVYLTQFIQNLKRAPTETFLDFYVRKWTRFTIGAVYMNNVFDYMNRYWVQKERSDGRKDIYDVNTLSLIKWRDEMFQPNADELIEQVLGLIKLQRDNMIVDTNLISSAIKSLVFLSIDIQDLKKPNLIIYVNSFEQPFLKATSEYYSKESSEFLSTHNVVDYMKKCETRLSEEVSRSNNYLEERTKKPLLEVLNAALIEKHANEMYDQFLILLEQNQIEHIQRMYKLLARVPKTLDPLAKTLEEYIKKEAAAALEDIQKQAENSEDKKKIVEPKTYVHTLISIYNQFNDIVIRAFNKDTKFIKSLDNACRYFVNNNPIAIPKPRVPCKTPELLARYADGFLKSNSKDNDMNADNLMIVFKFISERDAFEEHYRRLLAKRLINGTCKSEEMEESVIHRLQEENSIEYTSKMTKMFTDIKASDDLKMKFKERSNVNFDFVPMVLARSTWPFRHTPDYDLKVAPELQGTIDSLKEMYLEQSQGKQIEWLWNHGRAELKAHLSKDKKKPPFSFTVSHVQLMIILAYNKKNSYTVDELVEIVGVKRDTLQSHLTPLVKYKLLNENGDQLVLCEYYPSKKTKVNFTSSIARAKEDDTEEVTKEVQQSRLYFLEASVVRIMKSKKQLPSNTLLNEVLLQTGKRFSAKPIDVKRAIDGLIDKDYLKRNGDDFEYIS</sequence>
<keyword evidence="2" id="KW-1017">Isopeptide bond</keyword>
<accession>A0A367XQB8</accession>
<keyword evidence="3" id="KW-0832">Ubl conjugation</keyword>
<comment type="caution">
    <text evidence="7">The sequence shown here is derived from an EMBL/GenBank/DDBJ whole genome shotgun (WGS) entry which is preliminary data.</text>
</comment>
<evidence type="ECO:0000256" key="2">
    <source>
        <dbReference type="ARBA" id="ARBA00022499"/>
    </source>
</evidence>
<dbReference type="InterPro" id="IPR059120">
    <property type="entry name" value="Cullin-like_AB"/>
</dbReference>
<dbReference type="Pfam" id="PF10557">
    <property type="entry name" value="Cullin_Nedd8"/>
    <property type="match status" value="1"/>
</dbReference>
<feature type="domain" description="Cullin family profile" evidence="6">
    <location>
        <begin position="411"/>
        <end position="635"/>
    </location>
</feature>
<keyword evidence="7" id="KW-0131">Cell cycle</keyword>
<dbReference type="SUPFAM" id="SSF74788">
    <property type="entry name" value="Cullin repeat-like"/>
    <property type="match status" value="1"/>
</dbReference>
<dbReference type="InterPro" id="IPR016159">
    <property type="entry name" value="Cullin_repeat-like_dom_sf"/>
</dbReference>
<dbReference type="SUPFAM" id="SSF75632">
    <property type="entry name" value="Cullin homology domain"/>
    <property type="match status" value="1"/>
</dbReference>
<dbReference type="FunFam" id="1.20.1310.10:FF:000029">
    <property type="entry name" value="Cullin homolog 1"/>
    <property type="match status" value="1"/>
</dbReference>
<dbReference type="Pfam" id="PF26557">
    <property type="entry name" value="Cullin_AB"/>
    <property type="match status" value="1"/>
</dbReference>
<dbReference type="PROSITE" id="PS50069">
    <property type="entry name" value="CULLIN_2"/>
    <property type="match status" value="1"/>
</dbReference>
<evidence type="ECO:0000313" key="8">
    <source>
        <dbReference type="Proteomes" id="UP000253472"/>
    </source>
</evidence>
<dbReference type="EMBL" id="QLNQ01000030">
    <property type="protein sequence ID" value="RCK55410.1"/>
    <property type="molecule type" value="Genomic_DNA"/>
</dbReference>
<evidence type="ECO:0000313" key="7">
    <source>
        <dbReference type="EMBL" id="RCK55410.1"/>
    </source>
</evidence>
<dbReference type="InterPro" id="IPR001373">
    <property type="entry name" value="Cullin_N"/>
</dbReference>
<keyword evidence="7" id="KW-0132">Cell division</keyword>
<dbReference type="GO" id="GO:0051301">
    <property type="term" value="P:cell division"/>
    <property type="evidence" value="ECO:0007669"/>
    <property type="project" value="UniProtKB-KW"/>
</dbReference>
<dbReference type="STRING" id="5486.A0A367XQB8"/>
<dbReference type="GO" id="GO:0031625">
    <property type="term" value="F:ubiquitin protein ligase binding"/>
    <property type="evidence" value="ECO:0007669"/>
    <property type="project" value="InterPro"/>
</dbReference>
<dbReference type="Pfam" id="PF00888">
    <property type="entry name" value="Cullin"/>
    <property type="match status" value="1"/>
</dbReference>
<dbReference type="GO" id="GO:0031146">
    <property type="term" value="P:SCF-dependent proteasomal ubiquitin-dependent protein catabolic process"/>
    <property type="evidence" value="ECO:0007669"/>
    <property type="project" value="UniProtKB-ARBA"/>
</dbReference>
<evidence type="ECO:0000256" key="3">
    <source>
        <dbReference type="ARBA" id="ARBA00022843"/>
    </source>
</evidence>
<dbReference type="Gene3D" id="3.30.230.130">
    <property type="entry name" value="Cullin, Chain C, Domain 2"/>
    <property type="match status" value="1"/>
</dbReference>
<dbReference type="InterPro" id="IPR036317">
    <property type="entry name" value="Cullin_homology_sf"/>
</dbReference>
<proteinExistence type="inferred from homology"/>
<dbReference type="GO" id="GO:0019005">
    <property type="term" value="C:SCF ubiquitin ligase complex"/>
    <property type="evidence" value="ECO:0007669"/>
    <property type="project" value="UniProtKB-ARBA"/>
</dbReference>
<dbReference type="OrthoDB" id="27073at2759"/>
<evidence type="ECO:0000256" key="5">
    <source>
        <dbReference type="RuleBase" id="RU003829"/>
    </source>
</evidence>
<dbReference type="SUPFAM" id="SSF46785">
    <property type="entry name" value="Winged helix' DNA-binding domain"/>
    <property type="match status" value="1"/>
</dbReference>
<dbReference type="Gene3D" id="1.20.1310.10">
    <property type="entry name" value="Cullin Repeats"/>
    <property type="match status" value="4"/>
</dbReference>
<dbReference type="PANTHER" id="PTHR11932">
    <property type="entry name" value="CULLIN"/>
    <property type="match status" value="1"/>
</dbReference>
<reference evidence="7 8" key="1">
    <citation type="submission" date="2018-06" db="EMBL/GenBank/DDBJ databases">
        <title>Whole genome sequencing of Candida tropicalis (genome annotated by CSBL at Korea University).</title>
        <authorList>
            <person name="Ahn J."/>
        </authorList>
    </citation>
    <scope>NUCLEOTIDE SEQUENCE [LARGE SCALE GENOMIC DNA]</scope>
    <source>
        <strain evidence="7 8">ATCC 20962</strain>
    </source>
</reference>
<dbReference type="InterPro" id="IPR045093">
    <property type="entry name" value="Cullin"/>
</dbReference>
<protein>
    <submittedName>
        <fullName evidence="7">Cell division control protein 53</fullName>
    </submittedName>
</protein>
<name>A0A367XQB8_9ASCO</name>
<dbReference type="SMART" id="SM00884">
    <property type="entry name" value="Cullin_Nedd8"/>
    <property type="match status" value="1"/>
</dbReference>
<dbReference type="Gene3D" id="1.10.10.10">
    <property type="entry name" value="Winged helix-like DNA-binding domain superfamily/Winged helix DNA-binding domain"/>
    <property type="match status" value="1"/>
</dbReference>
<dbReference type="InterPro" id="IPR019559">
    <property type="entry name" value="Cullin_neddylation_domain"/>
</dbReference>
<dbReference type="InterPro" id="IPR036388">
    <property type="entry name" value="WH-like_DNA-bd_sf"/>
</dbReference>